<dbReference type="Pfam" id="PF03061">
    <property type="entry name" value="4HBT"/>
    <property type="match status" value="1"/>
</dbReference>
<dbReference type="CDD" id="cd03443">
    <property type="entry name" value="PaaI_thioesterase"/>
    <property type="match status" value="1"/>
</dbReference>
<dbReference type="NCBIfam" id="TIGR00369">
    <property type="entry name" value="unchar_dom_1"/>
    <property type="match status" value="1"/>
</dbReference>
<dbReference type="Gene3D" id="3.10.129.10">
    <property type="entry name" value="Hotdog Thioesterase"/>
    <property type="match status" value="1"/>
</dbReference>
<dbReference type="SUPFAM" id="SSF54637">
    <property type="entry name" value="Thioesterase/thiol ester dehydrase-isomerase"/>
    <property type="match status" value="1"/>
</dbReference>
<organism evidence="3">
    <name type="scientific">bioreactor metagenome</name>
    <dbReference type="NCBI Taxonomy" id="1076179"/>
    <lineage>
        <taxon>unclassified sequences</taxon>
        <taxon>metagenomes</taxon>
        <taxon>ecological metagenomes</taxon>
    </lineage>
</organism>
<name>A0A644TLL8_9ZZZZ</name>
<dbReference type="InterPro" id="IPR029069">
    <property type="entry name" value="HotDog_dom_sf"/>
</dbReference>
<sequence length="144" mass="15727">MSVEFSLQKEHLFEIYNYNPYVRFLEMKIADLGQGYAELTMPVHADKHTNLYNVAHGGALASLADTAMGIACATTGNKVVTLDMNMNFIKGAKPQKALKSRGTVLHSGRSTMVVEADVIDEMGDLVLKARGTFFVIGKFEPKGA</sequence>
<evidence type="ECO:0000259" key="2">
    <source>
        <dbReference type="Pfam" id="PF03061"/>
    </source>
</evidence>
<reference evidence="3" key="1">
    <citation type="submission" date="2019-08" db="EMBL/GenBank/DDBJ databases">
        <authorList>
            <person name="Kucharzyk K."/>
            <person name="Murdoch R.W."/>
            <person name="Higgins S."/>
            <person name="Loffler F."/>
        </authorList>
    </citation>
    <scope>NUCLEOTIDE SEQUENCE</scope>
</reference>
<keyword evidence="1 3" id="KW-0378">Hydrolase</keyword>
<protein>
    <submittedName>
        <fullName evidence="3">Putative esterase</fullName>
        <ecNumber evidence="3">3.1.2.-</ecNumber>
    </submittedName>
</protein>
<dbReference type="PANTHER" id="PTHR42856">
    <property type="entry name" value="ACYL-COENZYME A THIOESTERASE PAAI"/>
    <property type="match status" value="1"/>
</dbReference>
<dbReference type="InterPro" id="IPR006683">
    <property type="entry name" value="Thioestr_dom"/>
</dbReference>
<dbReference type="PANTHER" id="PTHR42856:SF1">
    <property type="entry name" value="ACYL-COENZYME A THIOESTERASE PAAI"/>
    <property type="match status" value="1"/>
</dbReference>
<dbReference type="EMBL" id="VSSQ01000039">
    <property type="protein sequence ID" value="MPL67833.1"/>
    <property type="molecule type" value="Genomic_DNA"/>
</dbReference>
<evidence type="ECO:0000256" key="1">
    <source>
        <dbReference type="ARBA" id="ARBA00022801"/>
    </source>
</evidence>
<proteinExistence type="predicted"/>
<dbReference type="InterPro" id="IPR052723">
    <property type="entry name" value="Acyl-CoA_thioesterase_PaaI"/>
</dbReference>
<gene>
    <name evidence="3" type="ORF">SDC9_13536</name>
</gene>
<feature type="domain" description="Thioesterase" evidence="2">
    <location>
        <begin position="52"/>
        <end position="125"/>
    </location>
</feature>
<dbReference type="InterPro" id="IPR003736">
    <property type="entry name" value="PAAI_dom"/>
</dbReference>
<evidence type="ECO:0000313" key="3">
    <source>
        <dbReference type="EMBL" id="MPL67833.1"/>
    </source>
</evidence>
<dbReference type="GO" id="GO:0016289">
    <property type="term" value="F:acyl-CoA hydrolase activity"/>
    <property type="evidence" value="ECO:0007669"/>
    <property type="project" value="TreeGrafter"/>
</dbReference>
<accession>A0A644TLL8</accession>
<comment type="caution">
    <text evidence="3">The sequence shown here is derived from an EMBL/GenBank/DDBJ whole genome shotgun (WGS) entry which is preliminary data.</text>
</comment>
<dbReference type="AlphaFoldDB" id="A0A644TLL8"/>
<dbReference type="EC" id="3.1.2.-" evidence="3"/>